<sequence length="238" mass="26738">MGVSFLWKLVYDALTTDHFHFPTSSSAQGFLTVTICRHIVEGKLQELWRLHVWLPGGDPGHEGFSIHKHNAFGQSRFVAGQGTNHVWSIEEDAKAEQKEDTQKGDLIPLSKYRLEWTDTNGSSTAYKTNQTSSTVINTGKLVVARRLESTSHSSGMCYTIGEDEYHSSAVSKDRISATLFVFNSSRGHNNDEETIIGPRDQEKSTFVRCVADKTAKELCILVEKAIDQERCEPVMNKW</sequence>
<name>A0A9P8RLT1_9PEZI</name>
<accession>A0A9P8RLT1</accession>
<organism evidence="1 2">
    <name type="scientific">Truncatella angustata</name>
    <dbReference type="NCBI Taxonomy" id="152316"/>
    <lineage>
        <taxon>Eukaryota</taxon>
        <taxon>Fungi</taxon>
        <taxon>Dikarya</taxon>
        <taxon>Ascomycota</taxon>
        <taxon>Pezizomycotina</taxon>
        <taxon>Sordariomycetes</taxon>
        <taxon>Xylariomycetidae</taxon>
        <taxon>Amphisphaeriales</taxon>
        <taxon>Sporocadaceae</taxon>
        <taxon>Truncatella</taxon>
    </lineage>
</organism>
<dbReference type="Proteomes" id="UP000758603">
    <property type="component" value="Unassembled WGS sequence"/>
</dbReference>
<dbReference type="RefSeq" id="XP_045952204.1">
    <property type="nucleotide sequence ID" value="XM_046098809.1"/>
</dbReference>
<keyword evidence="2" id="KW-1185">Reference proteome</keyword>
<proteinExistence type="predicted"/>
<evidence type="ECO:0000313" key="2">
    <source>
        <dbReference type="Proteomes" id="UP000758603"/>
    </source>
</evidence>
<reference evidence="1" key="1">
    <citation type="journal article" date="2021" name="Nat. Commun.">
        <title>Genetic determinants of endophytism in the Arabidopsis root mycobiome.</title>
        <authorList>
            <person name="Mesny F."/>
            <person name="Miyauchi S."/>
            <person name="Thiergart T."/>
            <person name="Pickel B."/>
            <person name="Atanasova L."/>
            <person name="Karlsson M."/>
            <person name="Huettel B."/>
            <person name="Barry K.W."/>
            <person name="Haridas S."/>
            <person name="Chen C."/>
            <person name="Bauer D."/>
            <person name="Andreopoulos W."/>
            <person name="Pangilinan J."/>
            <person name="LaButti K."/>
            <person name="Riley R."/>
            <person name="Lipzen A."/>
            <person name="Clum A."/>
            <person name="Drula E."/>
            <person name="Henrissat B."/>
            <person name="Kohler A."/>
            <person name="Grigoriev I.V."/>
            <person name="Martin F.M."/>
            <person name="Hacquard S."/>
        </authorList>
    </citation>
    <scope>NUCLEOTIDE SEQUENCE</scope>
    <source>
        <strain evidence="1">MPI-SDFR-AT-0073</strain>
    </source>
</reference>
<dbReference type="GeneID" id="70127701"/>
<dbReference type="OrthoDB" id="423576at2759"/>
<dbReference type="EMBL" id="JAGPXC010000011">
    <property type="protein sequence ID" value="KAH6645690.1"/>
    <property type="molecule type" value="Genomic_DNA"/>
</dbReference>
<comment type="caution">
    <text evidence="1">The sequence shown here is derived from an EMBL/GenBank/DDBJ whole genome shotgun (WGS) entry which is preliminary data.</text>
</comment>
<dbReference type="AlphaFoldDB" id="A0A9P8RLT1"/>
<evidence type="ECO:0000313" key="1">
    <source>
        <dbReference type="EMBL" id="KAH6645690.1"/>
    </source>
</evidence>
<protein>
    <submittedName>
        <fullName evidence="1">Uncharacterized protein</fullName>
    </submittedName>
</protein>
<gene>
    <name evidence="1" type="ORF">BKA67DRAFT_527061</name>
</gene>